<accession>A0ABY9QJM8</accession>
<evidence type="ECO:0000259" key="9">
    <source>
        <dbReference type="PROSITE" id="PS51296"/>
    </source>
</evidence>
<comment type="cofactor">
    <cofactor evidence="1">
        <name>FAD</name>
        <dbReference type="ChEBI" id="CHEBI:57692"/>
    </cofactor>
</comment>
<dbReference type="SUPFAM" id="SSF55424">
    <property type="entry name" value="FAD/NAD-linked reductases, dimerisation (C-terminal) domain"/>
    <property type="match status" value="1"/>
</dbReference>
<dbReference type="InterPro" id="IPR016156">
    <property type="entry name" value="FAD/NAD-linked_Rdtase_dimer_sf"/>
</dbReference>
<evidence type="ECO:0000256" key="1">
    <source>
        <dbReference type="ARBA" id="ARBA00001974"/>
    </source>
</evidence>
<name>A0ABY9QJM8_9PSED</name>
<dbReference type="Gene3D" id="2.102.10.10">
    <property type="entry name" value="Rieske [2Fe-2S] iron-sulphur domain"/>
    <property type="match status" value="1"/>
</dbReference>
<sequence>MALHAVATLAELDEQRPLRVQAGTEEVILVRHGDQVRAYQGNCPHAGAPLDEGVICAGLLVCPWHKAAFAMDEGAVCEPPALVDLRRYPVQVKDGQVWVDDQPLPRAEPPLHSDARTFVVIGAGAAGSAAVATLLGHGFGGRLVWIDQEPQSAYDRTALSKFVIAGQMPPDEVPSLLEPDDLRRGQLQRLHTKVRSLDVEKREIALADGKPLKYDAALLATGGKPRRPDLPGAHLPGICVLRSREDAARLLDLAEPGQPVVIVGDGFIGLEAASALRKYGLQVHVVTRHPIPLVKQLGERIGRTLRELHERKGVVFHGPTEVTAFEGKERVEAVVLANGERLATALVLLGTGVSPATRYVQGLPLGEDGAIEADAHLQACDGLWAAGDIARFPLAGRPVRIEHWRLAQQHGVIAAANMLGERRRYDDVPFFWTYQHGRTYEVLGHGRYWNRIEFVGEPEHGDFIALQCIDDEVEAVIAKGYSDAMAVLSQRMKRPLSSREARELIDTASHVTQ</sequence>
<keyword evidence="6" id="KW-0560">Oxidoreductase</keyword>
<dbReference type="Pfam" id="PF07992">
    <property type="entry name" value="Pyr_redox_2"/>
    <property type="match status" value="1"/>
</dbReference>
<proteinExistence type="predicted"/>
<keyword evidence="4" id="KW-0479">Metal-binding</keyword>
<organism evidence="10 11">
    <name type="scientific">Pseudomonas entomophila</name>
    <dbReference type="NCBI Taxonomy" id="312306"/>
    <lineage>
        <taxon>Bacteria</taxon>
        <taxon>Pseudomonadati</taxon>
        <taxon>Pseudomonadota</taxon>
        <taxon>Gammaproteobacteria</taxon>
        <taxon>Pseudomonadales</taxon>
        <taxon>Pseudomonadaceae</taxon>
        <taxon>Pseudomonas</taxon>
    </lineage>
</organism>
<dbReference type="InterPro" id="IPR036188">
    <property type="entry name" value="FAD/NAD-bd_sf"/>
</dbReference>
<dbReference type="GeneID" id="32806234"/>
<evidence type="ECO:0000256" key="4">
    <source>
        <dbReference type="ARBA" id="ARBA00022723"/>
    </source>
</evidence>
<protein>
    <submittedName>
        <fullName evidence="10">FAD-dependent oxidoreductase</fullName>
    </submittedName>
</protein>
<keyword evidence="7" id="KW-0408">Iron</keyword>
<dbReference type="EMBL" id="CP132921">
    <property type="protein sequence ID" value="WMW03376.1"/>
    <property type="molecule type" value="Genomic_DNA"/>
</dbReference>
<dbReference type="Pfam" id="PF00355">
    <property type="entry name" value="Rieske"/>
    <property type="match status" value="1"/>
</dbReference>
<keyword evidence="2" id="KW-0285">Flavoprotein</keyword>
<evidence type="ECO:0000256" key="6">
    <source>
        <dbReference type="ARBA" id="ARBA00023002"/>
    </source>
</evidence>
<keyword evidence="5" id="KW-0274">FAD</keyword>
<evidence type="ECO:0000256" key="7">
    <source>
        <dbReference type="ARBA" id="ARBA00023004"/>
    </source>
</evidence>
<dbReference type="SUPFAM" id="SSF50022">
    <property type="entry name" value="ISP domain"/>
    <property type="match status" value="1"/>
</dbReference>
<dbReference type="InterPro" id="IPR050446">
    <property type="entry name" value="FAD-oxidoreductase/Apoptosis"/>
</dbReference>
<dbReference type="PANTHER" id="PTHR43557:SF2">
    <property type="entry name" value="RIESKE DOMAIN-CONTAINING PROTEIN-RELATED"/>
    <property type="match status" value="1"/>
</dbReference>
<evidence type="ECO:0000256" key="8">
    <source>
        <dbReference type="ARBA" id="ARBA00023014"/>
    </source>
</evidence>
<evidence type="ECO:0000313" key="11">
    <source>
        <dbReference type="Proteomes" id="UP001183127"/>
    </source>
</evidence>
<dbReference type="PANTHER" id="PTHR43557">
    <property type="entry name" value="APOPTOSIS-INDUCING FACTOR 1"/>
    <property type="match status" value="1"/>
</dbReference>
<dbReference type="InterPro" id="IPR023753">
    <property type="entry name" value="FAD/NAD-binding_dom"/>
</dbReference>
<dbReference type="PROSITE" id="PS51296">
    <property type="entry name" value="RIESKE"/>
    <property type="match status" value="1"/>
</dbReference>
<evidence type="ECO:0000313" key="10">
    <source>
        <dbReference type="EMBL" id="WMW03376.1"/>
    </source>
</evidence>
<evidence type="ECO:0000256" key="5">
    <source>
        <dbReference type="ARBA" id="ARBA00022827"/>
    </source>
</evidence>
<evidence type="ECO:0000256" key="2">
    <source>
        <dbReference type="ARBA" id="ARBA00022630"/>
    </source>
</evidence>
<dbReference type="PRINTS" id="PR00368">
    <property type="entry name" value="FADPNR"/>
</dbReference>
<feature type="domain" description="Rieske" evidence="9">
    <location>
        <begin position="4"/>
        <end position="99"/>
    </location>
</feature>
<dbReference type="PRINTS" id="PR00411">
    <property type="entry name" value="PNDRDTASEI"/>
</dbReference>
<keyword evidence="11" id="KW-1185">Reference proteome</keyword>
<keyword evidence="3" id="KW-0001">2Fe-2S</keyword>
<dbReference type="RefSeq" id="WP_011534281.1">
    <property type="nucleotide sequence ID" value="NZ_CP132921.1"/>
</dbReference>
<gene>
    <name evidence="10" type="ORF">RAH46_13575</name>
</gene>
<dbReference type="Gene3D" id="3.30.390.30">
    <property type="match status" value="1"/>
</dbReference>
<evidence type="ECO:0000256" key="3">
    <source>
        <dbReference type="ARBA" id="ARBA00022714"/>
    </source>
</evidence>
<dbReference type="SUPFAM" id="SSF51905">
    <property type="entry name" value="FAD/NAD(P)-binding domain"/>
    <property type="match status" value="2"/>
</dbReference>
<dbReference type="Gene3D" id="3.50.50.60">
    <property type="entry name" value="FAD/NAD(P)-binding domain"/>
    <property type="match status" value="2"/>
</dbReference>
<reference evidence="10 11" key="1">
    <citation type="submission" date="2023-08" db="EMBL/GenBank/DDBJ databases">
        <title>Complete Genome Sequence of Pseudomonas entomophila TVIN A01.</title>
        <authorList>
            <person name="Shelke T."/>
            <person name="Mahar N.S."/>
            <person name="Gupta I."/>
            <person name="Gupta V."/>
        </authorList>
    </citation>
    <scope>NUCLEOTIDE SEQUENCE [LARGE SCALE GENOMIC DNA]</scope>
    <source>
        <strain evidence="10 11">TVIN-A01</strain>
    </source>
</reference>
<dbReference type="Proteomes" id="UP001183127">
    <property type="component" value="Chromosome"/>
</dbReference>
<dbReference type="InterPro" id="IPR036922">
    <property type="entry name" value="Rieske_2Fe-2S_sf"/>
</dbReference>
<dbReference type="InterPro" id="IPR017941">
    <property type="entry name" value="Rieske_2Fe-2S"/>
</dbReference>
<keyword evidence="8" id="KW-0411">Iron-sulfur</keyword>